<keyword evidence="4" id="KW-0460">Magnesium</keyword>
<dbReference type="InterPro" id="IPR002716">
    <property type="entry name" value="PIN_dom"/>
</dbReference>
<dbReference type="CDD" id="cd09854">
    <property type="entry name" value="PIN_VapC-like"/>
    <property type="match status" value="1"/>
</dbReference>
<dbReference type="Proteomes" id="UP000562984">
    <property type="component" value="Unassembled WGS sequence"/>
</dbReference>
<proteinExistence type="predicted"/>
<evidence type="ECO:0000256" key="2">
    <source>
        <dbReference type="ARBA" id="ARBA00022723"/>
    </source>
</evidence>
<dbReference type="GO" id="GO:0016787">
    <property type="term" value="F:hydrolase activity"/>
    <property type="evidence" value="ECO:0007669"/>
    <property type="project" value="UniProtKB-KW"/>
</dbReference>
<dbReference type="InterPro" id="IPR029060">
    <property type="entry name" value="PIN-like_dom_sf"/>
</dbReference>
<dbReference type="Gene3D" id="3.40.50.1010">
    <property type="entry name" value="5'-nuclease"/>
    <property type="match status" value="1"/>
</dbReference>
<sequence>MTTLVLDSEAMSVLARARGGRNPGAVLAALRAAVESDRPVVVPAAVLAELYRGGSHDQSVDSCLGAYTGIAVADTDRSLARRIGHLLAKAGRGSRDHVDATVVAVALRSSSAVIATADPDDLRDLADGLPSIKIEPV</sequence>
<dbReference type="Pfam" id="PF01850">
    <property type="entry name" value="PIN"/>
    <property type="match status" value="1"/>
</dbReference>
<organism evidence="6 7">
    <name type="scientific">Nakamurella aerolata</name>
    <dbReference type="NCBI Taxonomy" id="1656892"/>
    <lineage>
        <taxon>Bacteria</taxon>
        <taxon>Bacillati</taxon>
        <taxon>Actinomycetota</taxon>
        <taxon>Actinomycetes</taxon>
        <taxon>Nakamurellales</taxon>
        <taxon>Nakamurellaceae</taxon>
        <taxon>Nakamurella</taxon>
    </lineage>
</organism>
<gene>
    <name evidence="6" type="ORF">HKD39_06800</name>
</gene>
<dbReference type="AlphaFoldDB" id="A0A849A8L6"/>
<comment type="caution">
    <text evidence="6">The sequence shown here is derived from an EMBL/GenBank/DDBJ whole genome shotgun (WGS) entry which is preliminary data.</text>
</comment>
<evidence type="ECO:0000313" key="7">
    <source>
        <dbReference type="Proteomes" id="UP000562984"/>
    </source>
</evidence>
<evidence type="ECO:0000256" key="4">
    <source>
        <dbReference type="ARBA" id="ARBA00022842"/>
    </source>
</evidence>
<feature type="domain" description="PIN" evidence="5">
    <location>
        <begin position="15"/>
        <end position="126"/>
    </location>
</feature>
<accession>A0A849A8L6</accession>
<evidence type="ECO:0000256" key="1">
    <source>
        <dbReference type="ARBA" id="ARBA00022722"/>
    </source>
</evidence>
<keyword evidence="7" id="KW-1185">Reference proteome</keyword>
<dbReference type="SUPFAM" id="SSF88723">
    <property type="entry name" value="PIN domain-like"/>
    <property type="match status" value="1"/>
</dbReference>
<name>A0A849A8L6_9ACTN</name>
<evidence type="ECO:0000259" key="5">
    <source>
        <dbReference type="Pfam" id="PF01850"/>
    </source>
</evidence>
<evidence type="ECO:0000313" key="6">
    <source>
        <dbReference type="EMBL" id="NNG35421.1"/>
    </source>
</evidence>
<dbReference type="GO" id="GO:0046872">
    <property type="term" value="F:metal ion binding"/>
    <property type="evidence" value="ECO:0007669"/>
    <property type="project" value="UniProtKB-KW"/>
</dbReference>
<reference evidence="6 7" key="1">
    <citation type="submission" date="2020-05" db="EMBL/GenBank/DDBJ databases">
        <title>Nakamurella sp. DB0629 isolated from air conditioner.</title>
        <authorList>
            <person name="Kim D.H."/>
            <person name="Kim D.-U."/>
        </authorList>
    </citation>
    <scope>NUCLEOTIDE SEQUENCE [LARGE SCALE GENOMIC DNA]</scope>
    <source>
        <strain evidence="6 7">DB0629</strain>
    </source>
</reference>
<keyword evidence="2" id="KW-0479">Metal-binding</keyword>
<keyword evidence="1" id="KW-0540">Nuclease</keyword>
<dbReference type="RefSeq" id="WP_171199114.1">
    <property type="nucleotide sequence ID" value="NZ_JABEND010000003.1"/>
</dbReference>
<evidence type="ECO:0000256" key="3">
    <source>
        <dbReference type="ARBA" id="ARBA00022801"/>
    </source>
</evidence>
<dbReference type="EMBL" id="JABEND010000003">
    <property type="protein sequence ID" value="NNG35421.1"/>
    <property type="molecule type" value="Genomic_DNA"/>
</dbReference>
<protein>
    <submittedName>
        <fullName evidence="6">Type II toxin-antitoxin system VapC family toxin</fullName>
    </submittedName>
</protein>
<keyword evidence="3" id="KW-0378">Hydrolase</keyword>
<dbReference type="GO" id="GO:0004518">
    <property type="term" value="F:nuclease activity"/>
    <property type="evidence" value="ECO:0007669"/>
    <property type="project" value="UniProtKB-KW"/>
</dbReference>